<feature type="domain" description="COMM" evidence="1">
    <location>
        <begin position="35"/>
        <end position="101"/>
    </location>
</feature>
<dbReference type="InterPro" id="IPR017920">
    <property type="entry name" value="COMM"/>
</dbReference>
<evidence type="ECO:0000313" key="2">
    <source>
        <dbReference type="EMBL" id="KAK6637590.1"/>
    </source>
</evidence>
<accession>A0ABR1B957</accession>
<sequence length="111" mass="12911">MNNIFFLAKKNGKEYYKEKMEFEKARHNSDSPDRSQLRDYDWRVQQILGSSSLANYQDKLLTLTLHLSEERDVVPKLPIIKKALPVELNENDVEKLISALENCQQTLSKGN</sequence>
<name>A0ABR1B957_POLSC</name>
<gene>
    <name evidence="2" type="ORF">RUM44_008012</name>
</gene>
<dbReference type="EMBL" id="JAWJWF010000002">
    <property type="protein sequence ID" value="KAK6637590.1"/>
    <property type="molecule type" value="Genomic_DNA"/>
</dbReference>
<keyword evidence="3" id="KW-1185">Reference proteome</keyword>
<reference evidence="2 3" key="1">
    <citation type="submission" date="2023-09" db="EMBL/GenBank/DDBJ databases">
        <title>Genomes of two closely related lineages of the louse Polyplax serrata with different host specificities.</title>
        <authorList>
            <person name="Martinu J."/>
            <person name="Tarabai H."/>
            <person name="Stefka J."/>
            <person name="Hypsa V."/>
        </authorList>
    </citation>
    <scope>NUCLEOTIDE SEQUENCE [LARGE SCALE GENOMIC DNA]</scope>
    <source>
        <strain evidence="2">98ZLc_SE</strain>
    </source>
</reference>
<organism evidence="2 3">
    <name type="scientific">Polyplax serrata</name>
    <name type="common">Common mouse louse</name>
    <dbReference type="NCBI Taxonomy" id="468196"/>
    <lineage>
        <taxon>Eukaryota</taxon>
        <taxon>Metazoa</taxon>
        <taxon>Ecdysozoa</taxon>
        <taxon>Arthropoda</taxon>
        <taxon>Hexapoda</taxon>
        <taxon>Insecta</taxon>
        <taxon>Pterygota</taxon>
        <taxon>Neoptera</taxon>
        <taxon>Paraneoptera</taxon>
        <taxon>Psocodea</taxon>
        <taxon>Troctomorpha</taxon>
        <taxon>Phthiraptera</taxon>
        <taxon>Anoplura</taxon>
        <taxon>Polyplacidae</taxon>
        <taxon>Polyplax</taxon>
    </lineage>
</organism>
<dbReference type="Proteomes" id="UP001359485">
    <property type="component" value="Unassembled WGS sequence"/>
</dbReference>
<evidence type="ECO:0000313" key="3">
    <source>
        <dbReference type="Proteomes" id="UP001359485"/>
    </source>
</evidence>
<protein>
    <recommendedName>
        <fullName evidence="1">COMM domain-containing protein</fullName>
    </recommendedName>
</protein>
<evidence type="ECO:0000259" key="1">
    <source>
        <dbReference type="Pfam" id="PF07258"/>
    </source>
</evidence>
<proteinExistence type="predicted"/>
<dbReference type="Pfam" id="PF07258">
    <property type="entry name" value="COMM_domain"/>
    <property type="match status" value="1"/>
</dbReference>
<comment type="caution">
    <text evidence="2">The sequence shown here is derived from an EMBL/GenBank/DDBJ whole genome shotgun (WGS) entry which is preliminary data.</text>
</comment>